<reference evidence="2 3" key="1">
    <citation type="submission" date="2019-05" db="EMBL/GenBank/DDBJ databases">
        <title>Flagellimonas sp. AsT0115, sp. nov., isolated from a marine red algae, Asparagopsis taxiformis.</title>
        <authorList>
            <person name="Kim J."/>
            <person name="Jeong S.E."/>
            <person name="Jeon C.O."/>
        </authorList>
    </citation>
    <scope>NUCLEOTIDE SEQUENCE [LARGE SCALE GENOMIC DNA]</scope>
    <source>
        <strain evidence="2 3">AsT0115</strain>
    </source>
</reference>
<gene>
    <name evidence="2" type="ORF">FGG15_16320</name>
</gene>
<feature type="signal peptide" evidence="1">
    <location>
        <begin position="1"/>
        <end position="20"/>
    </location>
</feature>
<name>A0ABY2WM91_9FLAO</name>
<dbReference type="EMBL" id="VCNI01000002">
    <property type="protein sequence ID" value="TMU55727.1"/>
    <property type="molecule type" value="Genomic_DNA"/>
</dbReference>
<feature type="chain" id="PRO_5046328492" evidence="1">
    <location>
        <begin position="21"/>
        <end position="100"/>
    </location>
</feature>
<keyword evidence="1" id="KW-0732">Signal</keyword>
<comment type="caution">
    <text evidence="2">The sequence shown here is derived from an EMBL/GenBank/DDBJ whole genome shotgun (WGS) entry which is preliminary data.</text>
</comment>
<keyword evidence="3" id="KW-1185">Reference proteome</keyword>
<proteinExistence type="predicted"/>
<sequence>MKIRNILVTLFAIGTIFAAANNKKSVAPVEHFDVSTLVFIEEEKDLGLGFDTTQYLPENFDPYSGEFSLEAINFMDACDEIELGFDTSEYLPEGFDPYIQ</sequence>
<dbReference type="Proteomes" id="UP000751614">
    <property type="component" value="Unassembled WGS sequence"/>
</dbReference>
<dbReference type="RefSeq" id="WP_138838158.1">
    <property type="nucleotide sequence ID" value="NZ_VCNI01000002.1"/>
</dbReference>
<accession>A0ABY2WM91</accession>
<organism evidence="2 3">
    <name type="scientific">Flagellimonas algicola</name>
    <dbReference type="NCBI Taxonomy" id="2583815"/>
    <lineage>
        <taxon>Bacteria</taxon>
        <taxon>Pseudomonadati</taxon>
        <taxon>Bacteroidota</taxon>
        <taxon>Flavobacteriia</taxon>
        <taxon>Flavobacteriales</taxon>
        <taxon>Flavobacteriaceae</taxon>
        <taxon>Flagellimonas</taxon>
    </lineage>
</organism>
<evidence type="ECO:0000313" key="3">
    <source>
        <dbReference type="Proteomes" id="UP000751614"/>
    </source>
</evidence>
<evidence type="ECO:0000256" key="1">
    <source>
        <dbReference type="SAM" id="SignalP"/>
    </source>
</evidence>
<evidence type="ECO:0000313" key="2">
    <source>
        <dbReference type="EMBL" id="TMU55727.1"/>
    </source>
</evidence>
<protein>
    <submittedName>
        <fullName evidence="2">Uncharacterized protein</fullName>
    </submittedName>
</protein>